<evidence type="ECO:0000256" key="3">
    <source>
        <dbReference type="ARBA" id="ARBA00022692"/>
    </source>
</evidence>
<organism evidence="9 10">
    <name type="scientific">Xanthomonas oryzae pv. oryzae (strain KACC10331 / KXO85)</name>
    <dbReference type="NCBI Taxonomy" id="291331"/>
    <lineage>
        <taxon>Bacteria</taxon>
        <taxon>Pseudomonadati</taxon>
        <taxon>Pseudomonadota</taxon>
        <taxon>Gammaproteobacteria</taxon>
        <taxon>Lysobacterales</taxon>
        <taxon>Lysobacteraceae</taxon>
        <taxon>Xanthomonas</taxon>
    </lineage>
</organism>
<keyword evidence="2" id="KW-1003">Cell membrane</keyword>
<dbReference type="InterPro" id="IPR050790">
    <property type="entry name" value="ExbB/TolQ_transport"/>
</dbReference>
<dbReference type="Pfam" id="PF01618">
    <property type="entry name" value="MotA_ExbB"/>
    <property type="match status" value="1"/>
</dbReference>
<feature type="transmembrane region" description="Helical" evidence="7">
    <location>
        <begin position="132"/>
        <end position="156"/>
    </location>
</feature>
<protein>
    <submittedName>
        <fullName evidence="9">Biopolymer transport protein</fullName>
    </submittedName>
</protein>
<dbReference type="Proteomes" id="UP000006735">
    <property type="component" value="Chromosome"/>
</dbReference>
<dbReference type="HOGENOM" id="CLU_053325_4_5_6"/>
<dbReference type="KEGG" id="xoo:XOO2299"/>
<accession>Q5H0G8</accession>
<keyword evidence="5 7" id="KW-0472">Membrane</keyword>
<proteinExistence type="inferred from homology"/>
<feature type="transmembrane region" description="Helical" evidence="7">
    <location>
        <begin position="33"/>
        <end position="53"/>
    </location>
</feature>
<evidence type="ECO:0000256" key="2">
    <source>
        <dbReference type="ARBA" id="ARBA00022475"/>
    </source>
</evidence>
<dbReference type="PANTHER" id="PTHR30625">
    <property type="entry name" value="PROTEIN TOLQ"/>
    <property type="match status" value="1"/>
</dbReference>
<keyword evidence="4 7" id="KW-1133">Transmembrane helix</keyword>
<comment type="subcellular location">
    <subcellularLocation>
        <location evidence="1">Cell membrane</location>
        <topology evidence="1">Multi-pass membrane protein</topology>
    </subcellularLocation>
    <subcellularLocation>
        <location evidence="6">Membrane</location>
        <topology evidence="6">Multi-pass membrane protein</topology>
    </subcellularLocation>
</comment>
<evidence type="ECO:0000256" key="4">
    <source>
        <dbReference type="ARBA" id="ARBA00022989"/>
    </source>
</evidence>
<evidence type="ECO:0000256" key="1">
    <source>
        <dbReference type="ARBA" id="ARBA00004651"/>
    </source>
</evidence>
<dbReference type="AlphaFoldDB" id="Q5H0G8"/>
<keyword evidence="6" id="KW-0813">Transport</keyword>
<keyword evidence="3 7" id="KW-0812">Transmembrane</keyword>
<reference evidence="9 10" key="1">
    <citation type="journal article" date="2005" name="Nucleic Acids Res.">
        <title>The genome sequence of Xanthomonas oryzae pathovar oryzae KACC10331, the bacterial blight pathogen of rice.</title>
        <authorList>
            <person name="Lee B.M."/>
            <person name="Park Y.J."/>
            <person name="Park D.S."/>
            <person name="Kang H.W."/>
            <person name="Kim J.G."/>
            <person name="Song E.S."/>
            <person name="Park I.C."/>
            <person name="Yoon U.H."/>
            <person name="Hahn J.H."/>
            <person name="Koo B.S."/>
            <person name="Lee G.B."/>
            <person name="Kim H."/>
            <person name="Park H.S."/>
            <person name="Yoon K.O."/>
            <person name="Kim J.H."/>
            <person name="Jung C.H."/>
            <person name="Koh N.H."/>
            <person name="Seo J.S."/>
            <person name="Go S.J."/>
        </authorList>
    </citation>
    <scope>NUCLEOTIDE SEQUENCE [LARGE SCALE GENOMIC DNA]</scope>
    <source>
        <strain evidence="10">KACC10331 / KXO85</strain>
    </source>
</reference>
<evidence type="ECO:0000313" key="9">
    <source>
        <dbReference type="EMBL" id="AAW75553.1"/>
    </source>
</evidence>
<evidence type="ECO:0000256" key="7">
    <source>
        <dbReference type="SAM" id="Phobius"/>
    </source>
</evidence>
<sequence length="246" mass="26532">MLQNGGGRLLSYRPANRRPRCRRNRIVLELVKAGGWPMVPLLLLGVVALAIVLERLWSLRRNEVTPPGLGEEVRHWAARGNLDPTHIESLRRNSPLGALLAAALDVRGRPRELIRERIEDTGRHVVHRMEHYLNALGTIASAGPLLGLLGTVVGMIQMFLGILDHGVGDVNQLAGGIGKALVCTATGMIIAVPALMAHRFFKGRIAGYIIEMEQEATLLLDTMDGRVVPAAVAPDATGAKPVTAKG</sequence>
<dbReference type="EMBL" id="AE013598">
    <property type="protein sequence ID" value="AAW75553.1"/>
    <property type="molecule type" value="Genomic_DNA"/>
</dbReference>
<keyword evidence="6" id="KW-0653">Protein transport</keyword>
<feature type="transmembrane region" description="Helical" evidence="7">
    <location>
        <begin position="176"/>
        <end position="196"/>
    </location>
</feature>
<evidence type="ECO:0000259" key="8">
    <source>
        <dbReference type="Pfam" id="PF01618"/>
    </source>
</evidence>
<dbReference type="STRING" id="291331.XOO2299"/>
<keyword evidence="10" id="KW-1185">Reference proteome</keyword>
<dbReference type="GO" id="GO:0017038">
    <property type="term" value="P:protein import"/>
    <property type="evidence" value="ECO:0007669"/>
    <property type="project" value="TreeGrafter"/>
</dbReference>
<evidence type="ECO:0000256" key="6">
    <source>
        <dbReference type="RuleBase" id="RU004057"/>
    </source>
</evidence>
<feature type="domain" description="MotA/TolQ/ExbB proton channel" evidence="8">
    <location>
        <begin position="93"/>
        <end position="213"/>
    </location>
</feature>
<dbReference type="PANTHER" id="PTHR30625:SF11">
    <property type="entry name" value="MOTA_TOLQ_EXBB PROTON CHANNEL DOMAIN-CONTAINING PROTEIN"/>
    <property type="match status" value="1"/>
</dbReference>
<name>Q5H0G8_XANOR</name>
<evidence type="ECO:0000256" key="5">
    <source>
        <dbReference type="ARBA" id="ARBA00023136"/>
    </source>
</evidence>
<comment type="similarity">
    <text evidence="6">Belongs to the exbB/tolQ family.</text>
</comment>
<gene>
    <name evidence="9" type="primary">exbB</name>
    <name evidence="9" type="ordered locus">XOO2299</name>
</gene>
<evidence type="ECO:0000313" key="10">
    <source>
        <dbReference type="Proteomes" id="UP000006735"/>
    </source>
</evidence>
<dbReference type="GO" id="GO:0005886">
    <property type="term" value="C:plasma membrane"/>
    <property type="evidence" value="ECO:0007669"/>
    <property type="project" value="UniProtKB-SubCell"/>
</dbReference>
<dbReference type="InterPro" id="IPR002898">
    <property type="entry name" value="MotA_ExbB_proton_chnl"/>
</dbReference>